<comment type="caution">
    <text evidence="7">The sequence shown here is derived from an EMBL/GenBank/DDBJ whole genome shotgun (WGS) entry which is preliminary data.</text>
</comment>
<dbReference type="OrthoDB" id="1110708at2"/>
<protein>
    <submittedName>
        <fullName evidence="7">Curli production assembly/transport component CsgG</fullName>
    </submittedName>
</protein>
<evidence type="ECO:0000313" key="8">
    <source>
        <dbReference type="Proteomes" id="UP000238157"/>
    </source>
</evidence>
<keyword evidence="1" id="KW-1003">Cell membrane</keyword>
<dbReference type="PANTHER" id="PTHR41164:SF1">
    <property type="entry name" value="CURLI PRODUCTION ASSEMBLY_TRANSPORT COMPONENT CSGG"/>
    <property type="match status" value="1"/>
</dbReference>
<evidence type="ECO:0000256" key="6">
    <source>
        <dbReference type="SAM" id="Phobius"/>
    </source>
</evidence>
<evidence type="ECO:0000313" key="7">
    <source>
        <dbReference type="EMBL" id="PRY86957.1"/>
    </source>
</evidence>
<reference evidence="7 8" key="1">
    <citation type="submission" date="2018-03" db="EMBL/GenBank/DDBJ databases">
        <title>Genomic Encyclopedia of Archaeal and Bacterial Type Strains, Phase II (KMG-II): from individual species to whole genera.</title>
        <authorList>
            <person name="Goeker M."/>
        </authorList>
    </citation>
    <scope>NUCLEOTIDE SEQUENCE [LARGE SCALE GENOMIC DNA]</scope>
    <source>
        <strain evidence="7 8">DSM 27929</strain>
    </source>
</reference>
<evidence type="ECO:0000256" key="1">
    <source>
        <dbReference type="ARBA" id="ARBA00022475"/>
    </source>
</evidence>
<feature type="transmembrane region" description="Helical" evidence="6">
    <location>
        <begin position="12"/>
        <end position="30"/>
    </location>
</feature>
<keyword evidence="3 6" id="KW-0472">Membrane</keyword>
<proteinExistence type="predicted"/>
<dbReference type="PANTHER" id="PTHR41164">
    <property type="entry name" value="CURLI PRODUCTION ASSEMBLY/TRANSPORT COMPONENT CSGG"/>
    <property type="match status" value="1"/>
</dbReference>
<evidence type="ECO:0000256" key="2">
    <source>
        <dbReference type="ARBA" id="ARBA00022729"/>
    </source>
</evidence>
<dbReference type="AlphaFoldDB" id="A0A2T0WJT6"/>
<keyword evidence="8" id="KW-1185">Reference proteome</keyword>
<dbReference type="GO" id="GO:0030288">
    <property type="term" value="C:outer membrane-bounded periplasmic space"/>
    <property type="evidence" value="ECO:0007669"/>
    <property type="project" value="InterPro"/>
</dbReference>
<dbReference type="EMBL" id="PVTR01000007">
    <property type="protein sequence ID" value="PRY86957.1"/>
    <property type="molecule type" value="Genomic_DNA"/>
</dbReference>
<evidence type="ECO:0000256" key="4">
    <source>
        <dbReference type="ARBA" id="ARBA00023139"/>
    </source>
</evidence>
<evidence type="ECO:0000256" key="5">
    <source>
        <dbReference type="ARBA" id="ARBA00023288"/>
    </source>
</evidence>
<name>A0A2T0WJT6_9BACT</name>
<dbReference type="PROSITE" id="PS51257">
    <property type="entry name" value="PROKAR_LIPOPROTEIN"/>
    <property type="match status" value="1"/>
</dbReference>
<dbReference type="Gene3D" id="3.40.50.10610">
    <property type="entry name" value="ABC-type transport auxiliary lipoprotein component"/>
    <property type="match status" value="2"/>
</dbReference>
<dbReference type="InterPro" id="IPR005534">
    <property type="entry name" value="Curli_assmbl/transp-comp_CsgG"/>
</dbReference>
<dbReference type="Proteomes" id="UP000238157">
    <property type="component" value="Unassembled WGS sequence"/>
</dbReference>
<organism evidence="7 8">
    <name type="scientific">Mongoliibacter ruber</name>
    <dbReference type="NCBI Taxonomy" id="1750599"/>
    <lineage>
        <taxon>Bacteria</taxon>
        <taxon>Pseudomonadati</taxon>
        <taxon>Bacteroidota</taxon>
        <taxon>Cytophagia</taxon>
        <taxon>Cytophagales</taxon>
        <taxon>Cyclobacteriaceae</taxon>
        <taxon>Mongoliibacter</taxon>
    </lineage>
</organism>
<dbReference type="Pfam" id="PF03783">
    <property type="entry name" value="CsgG"/>
    <property type="match status" value="1"/>
</dbReference>
<keyword evidence="4" id="KW-0564">Palmitate</keyword>
<accession>A0A2T0WJT6</accession>
<sequence>MKQYLLRSSQSSIVLLVLIITMAGCSPYFYQPLGNRDAKLGPETQLKRDLLNFPEPEEPIVVAVYKFRDQTGQYKESNVGASWSTAITQGATNILIRALEESGWFVPIERENISNLLNERKIIRSSREQYEGNNNVLLPPLLFAGVLLEGGVISYETNVFTGGAGLRYFGTDISSQYREDRITIYLRAISTSNGKIIKTVYTTKSILSQEVSSGFFRFVKFKRLLEAETGYTYNEPREMAINEAVEKAVQSLIIEGIQDKLWNLKDEEQKNHETITSYLSEKEENIQTDYMGRVYDHNYRSSFYLGANGGFQNYLGDYSNSFPRFGAGAQIGFRISPSLFIESNFGMQQIFIDRVMNSTDYFGDISFAYLANPYGRFSPLFNVGIGSLYNFGSEVGISGRQALPYITYGVTGEYLMGGNVALTGKLFLNQILSDEFDGADSGSFNDNVYGLRLGLKFYIGK</sequence>
<dbReference type="RefSeq" id="WP_106133989.1">
    <property type="nucleotide sequence ID" value="NZ_PVTR01000007.1"/>
</dbReference>
<keyword evidence="5" id="KW-0449">Lipoprotein</keyword>
<evidence type="ECO:0000256" key="3">
    <source>
        <dbReference type="ARBA" id="ARBA00023136"/>
    </source>
</evidence>
<keyword evidence="6" id="KW-0812">Transmembrane</keyword>
<keyword evidence="6" id="KW-1133">Transmembrane helix</keyword>
<keyword evidence="2" id="KW-0732">Signal</keyword>
<gene>
    <name evidence="7" type="ORF">CLW00_10725</name>
</gene>